<feature type="region of interest" description="Disordered" evidence="1">
    <location>
        <begin position="95"/>
        <end position="132"/>
    </location>
</feature>
<proteinExistence type="predicted"/>
<sequence length="132" mass="14565">MGRCQCVETSCLVPPGGDSREQGDHICLLFIEEKNNKKGVRVGRPIGGPLNEEADLQQALSLLISHVVLIYNNTAGEEMRPKSMMHFRWGDGRLPRLGPPLDDSPRHPLCASDLPYANLPPSHISSWAPQET</sequence>
<feature type="compositionally biased region" description="Polar residues" evidence="1">
    <location>
        <begin position="123"/>
        <end position="132"/>
    </location>
</feature>
<evidence type="ECO:0000313" key="2">
    <source>
        <dbReference type="EMBL" id="TNN89060.1"/>
    </source>
</evidence>
<evidence type="ECO:0000256" key="1">
    <source>
        <dbReference type="SAM" id="MobiDB-lite"/>
    </source>
</evidence>
<dbReference type="AlphaFoldDB" id="A0A4Z2JFW3"/>
<name>A0A4Z2JFW3_9TELE</name>
<gene>
    <name evidence="2" type="ORF">EYF80_000348</name>
</gene>
<keyword evidence="3" id="KW-1185">Reference proteome</keyword>
<dbReference type="Proteomes" id="UP000314294">
    <property type="component" value="Unassembled WGS sequence"/>
</dbReference>
<accession>A0A4Z2JFW3</accession>
<comment type="caution">
    <text evidence="2">The sequence shown here is derived from an EMBL/GenBank/DDBJ whole genome shotgun (WGS) entry which is preliminary data.</text>
</comment>
<organism evidence="2 3">
    <name type="scientific">Liparis tanakae</name>
    <name type="common">Tanaka's snailfish</name>
    <dbReference type="NCBI Taxonomy" id="230148"/>
    <lineage>
        <taxon>Eukaryota</taxon>
        <taxon>Metazoa</taxon>
        <taxon>Chordata</taxon>
        <taxon>Craniata</taxon>
        <taxon>Vertebrata</taxon>
        <taxon>Euteleostomi</taxon>
        <taxon>Actinopterygii</taxon>
        <taxon>Neopterygii</taxon>
        <taxon>Teleostei</taxon>
        <taxon>Neoteleostei</taxon>
        <taxon>Acanthomorphata</taxon>
        <taxon>Eupercaria</taxon>
        <taxon>Perciformes</taxon>
        <taxon>Cottioidei</taxon>
        <taxon>Cottales</taxon>
        <taxon>Liparidae</taxon>
        <taxon>Liparis</taxon>
    </lineage>
</organism>
<evidence type="ECO:0000313" key="3">
    <source>
        <dbReference type="Proteomes" id="UP000314294"/>
    </source>
</evidence>
<dbReference type="EMBL" id="SRLO01000002">
    <property type="protein sequence ID" value="TNN89060.1"/>
    <property type="molecule type" value="Genomic_DNA"/>
</dbReference>
<reference evidence="2 3" key="1">
    <citation type="submission" date="2019-03" db="EMBL/GenBank/DDBJ databases">
        <title>First draft genome of Liparis tanakae, snailfish: a comprehensive survey of snailfish specific genes.</title>
        <authorList>
            <person name="Kim W."/>
            <person name="Song I."/>
            <person name="Jeong J.-H."/>
            <person name="Kim D."/>
            <person name="Kim S."/>
            <person name="Ryu S."/>
            <person name="Song J.Y."/>
            <person name="Lee S.K."/>
        </authorList>
    </citation>
    <scope>NUCLEOTIDE SEQUENCE [LARGE SCALE GENOMIC DNA]</scope>
    <source>
        <tissue evidence="2">Muscle</tissue>
    </source>
</reference>
<protein>
    <submittedName>
        <fullName evidence="2">Uncharacterized protein</fullName>
    </submittedName>
</protein>